<dbReference type="InterPro" id="IPR036412">
    <property type="entry name" value="HAD-like_sf"/>
</dbReference>
<gene>
    <name evidence="13" type="ORF">GPZ80_09640</name>
</gene>
<dbReference type="InterPro" id="IPR023214">
    <property type="entry name" value="HAD_sf"/>
</dbReference>
<sequence>MRVPILIPNLVLTAALVVGALSWAPTPSAAAAPAACATLDPGQAWHGDNRQRLDAMIAEHGRCGRQGQRPVAVFDWDNTVIRNDVGDATLFWALRNDVVRQPADWAATSRYLTPAAATTLRAACGTAVAAGAPLPTSTDTRCADEILTVYSAAETTTGAAAFAGYDHRRMEPSYAWLPQLLAGWTPAQVRGFAAAARRENLAAPVGATQLVGTQAVTGWVRYYDQQRDLVRTLQRGGFDVWVVSASPQDVVEVWAAGVGVAANRVVGIRSVKRAGALTHRLTGCGDVADGADSVITYIDGKRCWVNQEIYGVRGAKAFEWQTEDKRPVFGAGDSTTDLTFVRDATALRLVINRNKTELMCHAYHDLDGRWIVNPMFIRPKPAQTKPYPCATTGATDAAGTPVPVVDDAGHVIPDQLDTVH</sequence>
<evidence type="ECO:0000256" key="5">
    <source>
        <dbReference type="ARBA" id="ARBA00022605"/>
    </source>
</evidence>
<dbReference type="Proteomes" id="UP000734823">
    <property type="component" value="Unassembled WGS sequence"/>
</dbReference>
<dbReference type="PANTHER" id="PTHR43344">
    <property type="entry name" value="PHOSPHOSERINE PHOSPHATASE"/>
    <property type="match status" value="1"/>
</dbReference>
<evidence type="ECO:0000256" key="11">
    <source>
        <dbReference type="ARBA" id="ARBA00048523"/>
    </source>
</evidence>
<evidence type="ECO:0000256" key="12">
    <source>
        <dbReference type="SAM" id="SignalP"/>
    </source>
</evidence>
<evidence type="ECO:0000256" key="1">
    <source>
        <dbReference type="ARBA" id="ARBA00001946"/>
    </source>
</evidence>
<evidence type="ECO:0000313" key="13">
    <source>
        <dbReference type="EMBL" id="MBC6447430.1"/>
    </source>
</evidence>
<dbReference type="PANTHER" id="PTHR43344:SF2">
    <property type="entry name" value="PHOSPHOSERINE PHOSPHATASE"/>
    <property type="match status" value="1"/>
</dbReference>
<evidence type="ECO:0000256" key="10">
    <source>
        <dbReference type="ARBA" id="ARBA00048138"/>
    </source>
</evidence>
<dbReference type="SUPFAM" id="SSF56784">
    <property type="entry name" value="HAD-like"/>
    <property type="match status" value="1"/>
</dbReference>
<keyword evidence="9" id="KW-0718">Serine biosynthesis</keyword>
<keyword evidence="8" id="KW-0460">Magnesium</keyword>
<comment type="similarity">
    <text evidence="3">Belongs to the HAD-like hydrolase superfamily. SerB family.</text>
</comment>
<dbReference type="Gene3D" id="3.40.50.1000">
    <property type="entry name" value="HAD superfamily/HAD-like"/>
    <property type="match status" value="2"/>
</dbReference>
<comment type="caution">
    <text evidence="13">The sequence shown here is derived from an EMBL/GenBank/DDBJ whole genome shotgun (WGS) entry which is preliminary data.</text>
</comment>
<evidence type="ECO:0000256" key="3">
    <source>
        <dbReference type="ARBA" id="ARBA00009184"/>
    </source>
</evidence>
<evidence type="ECO:0000256" key="4">
    <source>
        <dbReference type="ARBA" id="ARBA00012640"/>
    </source>
</evidence>
<accession>A0ABR7L418</accession>
<organism evidence="13 14">
    <name type="scientific">Actinokineospora xionganensis</name>
    <dbReference type="NCBI Taxonomy" id="2684470"/>
    <lineage>
        <taxon>Bacteria</taxon>
        <taxon>Bacillati</taxon>
        <taxon>Actinomycetota</taxon>
        <taxon>Actinomycetes</taxon>
        <taxon>Pseudonocardiales</taxon>
        <taxon>Pseudonocardiaceae</taxon>
        <taxon>Actinokineospora</taxon>
    </lineage>
</organism>
<keyword evidence="14" id="KW-1185">Reference proteome</keyword>
<dbReference type="InterPro" id="IPR050582">
    <property type="entry name" value="HAD-like_SerB"/>
</dbReference>
<dbReference type="RefSeq" id="WP_187219947.1">
    <property type="nucleotide sequence ID" value="NZ_JABVED010000004.1"/>
</dbReference>
<evidence type="ECO:0000256" key="7">
    <source>
        <dbReference type="ARBA" id="ARBA00022801"/>
    </source>
</evidence>
<proteinExistence type="inferred from homology"/>
<protein>
    <recommendedName>
        <fullName evidence="4">phosphoserine phosphatase</fullName>
        <ecNumber evidence="4">3.1.3.3</ecNumber>
    </recommendedName>
</protein>
<keyword evidence="7" id="KW-0378">Hydrolase</keyword>
<evidence type="ECO:0000256" key="8">
    <source>
        <dbReference type="ARBA" id="ARBA00022842"/>
    </source>
</evidence>
<evidence type="ECO:0000256" key="9">
    <source>
        <dbReference type="ARBA" id="ARBA00023299"/>
    </source>
</evidence>
<evidence type="ECO:0000256" key="6">
    <source>
        <dbReference type="ARBA" id="ARBA00022723"/>
    </source>
</evidence>
<feature type="signal peptide" evidence="12">
    <location>
        <begin position="1"/>
        <end position="30"/>
    </location>
</feature>
<comment type="catalytic activity">
    <reaction evidence="11">
        <text>O-phospho-D-serine + H2O = D-serine + phosphate</text>
        <dbReference type="Rhea" id="RHEA:24873"/>
        <dbReference type="ChEBI" id="CHEBI:15377"/>
        <dbReference type="ChEBI" id="CHEBI:35247"/>
        <dbReference type="ChEBI" id="CHEBI:43474"/>
        <dbReference type="ChEBI" id="CHEBI:58680"/>
        <dbReference type="EC" id="3.1.3.3"/>
    </reaction>
</comment>
<keyword evidence="12" id="KW-0732">Signal</keyword>
<reference evidence="13 14" key="1">
    <citation type="submission" date="2020-06" db="EMBL/GenBank/DDBJ databases">
        <title>Actinokineospora xiongansis sp. nov., isolated from soil of Baiyangdian.</title>
        <authorList>
            <person name="Zhang X."/>
        </authorList>
    </citation>
    <scope>NUCLEOTIDE SEQUENCE [LARGE SCALE GENOMIC DNA]</scope>
    <source>
        <strain evidence="13 14">HBU206404</strain>
    </source>
</reference>
<evidence type="ECO:0000256" key="2">
    <source>
        <dbReference type="ARBA" id="ARBA00005135"/>
    </source>
</evidence>
<comment type="cofactor">
    <cofactor evidence="1">
        <name>Mg(2+)</name>
        <dbReference type="ChEBI" id="CHEBI:18420"/>
    </cofactor>
</comment>
<evidence type="ECO:0000313" key="14">
    <source>
        <dbReference type="Proteomes" id="UP000734823"/>
    </source>
</evidence>
<keyword evidence="6" id="KW-0479">Metal-binding</keyword>
<dbReference type="EMBL" id="JABVED010000004">
    <property type="protein sequence ID" value="MBC6447430.1"/>
    <property type="molecule type" value="Genomic_DNA"/>
</dbReference>
<comment type="catalytic activity">
    <reaction evidence="10">
        <text>O-phospho-L-serine + H2O = L-serine + phosphate</text>
        <dbReference type="Rhea" id="RHEA:21208"/>
        <dbReference type="ChEBI" id="CHEBI:15377"/>
        <dbReference type="ChEBI" id="CHEBI:33384"/>
        <dbReference type="ChEBI" id="CHEBI:43474"/>
        <dbReference type="ChEBI" id="CHEBI:57524"/>
        <dbReference type="EC" id="3.1.3.3"/>
    </reaction>
</comment>
<name>A0ABR7L418_9PSEU</name>
<comment type="pathway">
    <text evidence="2">Amino-acid biosynthesis; L-serine biosynthesis; L-serine from 3-phospho-D-glycerate: step 3/3.</text>
</comment>
<keyword evidence="5" id="KW-0028">Amino-acid biosynthesis</keyword>
<dbReference type="EC" id="3.1.3.3" evidence="4"/>
<feature type="chain" id="PRO_5046029206" description="phosphoserine phosphatase" evidence="12">
    <location>
        <begin position="31"/>
        <end position="420"/>
    </location>
</feature>